<reference evidence="2 3" key="1">
    <citation type="submission" date="2019-11" db="EMBL/GenBank/DDBJ databases">
        <title>Comparative genomics of hydrocarbon-degrading Desulfosarcina strains.</title>
        <authorList>
            <person name="Watanabe M."/>
            <person name="Kojima H."/>
            <person name="Fukui M."/>
        </authorList>
    </citation>
    <scope>NUCLEOTIDE SEQUENCE [LARGE SCALE GENOMIC DNA]</scope>
    <source>
        <strain evidence="2 3">PP31</strain>
    </source>
</reference>
<feature type="transmembrane region" description="Helical" evidence="1">
    <location>
        <begin position="20"/>
        <end position="40"/>
    </location>
</feature>
<evidence type="ECO:0000313" key="3">
    <source>
        <dbReference type="Proteomes" id="UP000427769"/>
    </source>
</evidence>
<keyword evidence="1" id="KW-0472">Membrane</keyword>
<evidence type="ECO:0000313" key="2">
    <source>
        <dbReference type="EMBL" id="BBO75037.1"/>
    </source>
</evidence>
<dbReference type="Proteomes" id="UP000427769">
    <property type="component" value="Chromosome"/>
</dbReference>
<keyword evidence="3" id="KW-1185">Reference proteome</keyword>
<organism evidence="2 3">
    <name type="scientific">Desulfosarcina widdelii</name>
    <dbReference type="NCBI Taxonomy" id="947919"/>
    <lineage>
        <taxon>Bacteria</taxon>
        <taxon>Pseudomonadati</taxon>
        <taxon>Thermodesulfobacteriota</taxon>
        <taxon>Desulfobacteria</taxon>
        <taxon>Desulfobacterales</taxon>
        <taxon>Desulfosarcinaceae</taxon>
        <taxon>Desulfosarcina</taxon>
    </lineage>
</organism>
<dbReference type="EMBL" id="AP021875">
    <property type="protein sequence ID" value="BBO75037.1"/>
    <property type="molecule type" value="Genomic_DNA"/>
</dbReference>
<name>A0A5K7ZFZ7_9BACT</name>
<keyword evidence="1" id="KW-1133">Transmembrane helix</keyword>
<dbReference type="KEGG" id="dwd:DSCW_24540"/>
<protein>
    <submittedName>
        <fullName evidence="2">Uncharacterized protein</fullName>
    </submittedName>
</protein>
<dbReference type="AlphaFoldDB" id="A0A5K7ZFZ7"/>
<keyword evidence="1" id="KW-0812">Transmembrane</keyword>
<sequence length="185" mass="20635">MRFNSLNPGKPMGNSGGAAGIVIVLVLILAMAAGGGYWAYSKYYKIEPPRTKLASMKVKEELVQFTYDRVSRALHYNLITTDDIVVMMDKELKRLQRISKKFPDQKGIVDPQIEELTRARKRLATALKEVTAAIEKIYVTWLVDHSKGTGQIKSRKGTLTRKLADAIRGESVLIGRIRTNPDASS</sequence>
<gene>
    <name evidence="2" type="ORF">DSCW_24540</name>
</gene>
<evidence type="ECO:0000256" key="1">
    <source>
        <dbReference type="SAM" id="Phobius"/>
    </source>
</evidence>
<dbReference type="OrthoDB" id="5421650at2"/>
<proteinExistence type="predicted"/>
<accession>A0A5K7ZFZ7</accession>
<dbReference type="RefSeq" id="WP_155303996.1">
    <property type="nucleotide sequence ID" value="NZ_AP021875.1"/>
</dbReference>